<dbReference type="InterPro" id="IPR002130">
    <property type="entry name" value="Cyclophilin-type_PPIase_dom"/>
</dbReference>
<feature type="transmembrane region" description="Helical" evidence="10">
    <location>
        <begin position="25"/>
        <end position="47"/>
    </location>
</feature>
<evidence type="ECO:0000256" key="3">
    <source>
        <dbReference type="ARBA" id="ARBA00004687"/>
    </source>
</evidence>
<sequence>MQTQEQKLRKEKFVSNNVGSKISEINLFLAIAMDLGVGCVVFSSGLVAGPRLKSRTAGIFSSIKTSSVLLLIGLLRALFTKSVNYQEHVSEYGIHWNFFFTLGSVSILVSFLQILFPQVKFSTLGYTVALVYEYLLHLGLENYILNAPRVNLISMNKEGIFSLFEGESTTQENSSYIITSVNRNPLVVFIIGNVMTGLVNLTIDTLSVSSFVAFIILVVYIEIRTFFDVTIGEELLGRLIFKLYPDLPKTVENFSTLCRNKTYVNAPFHRIIDDFMIQGGDYTK</sequence>
<organism evidence="12 13">
    <name type="scientific">Clydaea vesicula</name>
    <dbReference type="NCBI Taxonomy" id="447962"/>
    <lineage>
        <taxon>Eukaryota</taxon>
        <taxon>Fungi</taxon>
        <taxon>Fungi incertae sedis</taxon>
        <taxon>Chytridiomycota</taxon>
        <taxon>Chytridiomycota incertae sedis</taxon>
        <taxon>Chytridiomycetes</taxon>
        <taxon>Lobulomycetales</taxon>
        <taxon>Lobulomycetaceae</taxon>
        <taxon>Clydaea</taxon>
    </lineage>
</organism>
<keyword evidence="7 10" id="KW-1133">Transmembrane helix</keyword>
<evidence type="ECO:0000256" key="4">
    <source>
        <dbReference type="ARBA" id="ARBA00007559"/>
    </source>
</evidence>
<keyword evidence="13" id="KW-1185">Reference proteome</keyword>
<evidence type="ECO:0000256" key="1">
    <source>
        <dbReference type="ARBA" id="ARBA00000971"/>
    </source>
</evidence>
<dbReference type="Pfam" id="PF00160">
    <property type="entry name" value="Pro_isomerase"/>
    <property type="match status" value="1"/>
</dbReference>
<dbReference type="AlphaFoldDB" id="A0AAD5U9H5"/>
<comment type="similarity">
    <text evidence="9">Belongs to the cyclophilin-type PPIase family.</text>
</comment>
<dbReference type="GO" id="GO:0005783">
    <property type="term" value="C:endoplasmic reticulum"/>
    <property type="evidence" value="ECO:0007669"/>
    <property type="project" value="TreeGrafter"/>
</dbReference>
<evidence type="ECO:0000313" key="13">
    <source>
        <dbReference type="Proteomes" id="UP001211065"/>
    </source>
</evidence>
<feature type="non-terminal residue" evidence="12">
    <location>
        <position position="1"/>
    </location>
</feature>
<dbReference type="InterPro" id="IPR009447">
    <property type="entry name" value="PIGW/GWT1"/>
</dbReference>
<feature type="transmembrane region" description="Helical" evidence="10">
    <location>
        <begin position="209"/>
        <end position="227"/>
    </location>
</feature>
<comment type="similarity">
    <text evidence="4">Belongs to the PIGW family.</text>
</comment>
<comment type="function">
    <text evidence="9">PPIases accelerate the folding of proteins. It catalyzes the cis-trans isomerization of proline imidic peptide bonds in oligopeptides.</text>
</comment>
<keyword evidence="9" id="KW-0697">Rotamase</keyword>
<protein>
    <recommendedName>
        <fullName evidence="9">Peptidyl-prolyl cis-trans isomerase</fullName>
        <shortName evidence="9">PPIase</shortName>
        <ecNumber evidence="9">5.2.1.8</ecNumber>
    </recommendedName>
</protein>
<dbReference type="PANTHER" id="PTHR20661">
    <property type="entry name" value="PHOSPHATIDYLINOSITOL-GLYCAN BIOSYNTHESIS CLASS W PROTEIN"/>
    <property type="match status" value="1"/>
</dbReference>
<reference evidence="12" key="1">
    <citation type="submission" date="2020-05" db="EMBL/GenBank/DDBJ databases">
        <title>Phylogenomic resolution of chytrid fungi.</title>
        <authorList>
            <person name="Stajich J.E."/>
            <person name="Amses K."/>
            <person name="Simmons R."/>
            <person name="Seto K."/>
            <person name="Myers J."/>
            <person name="Bonds A."/>
            <person name="Quandt C.A."/>
            <person name="Barry K."/>
            <person name="Liu P."/>
            <person name="Grigoriev I."/>
            <person name="Longcore J.E."/>
            <person name="James T.Y."/>
        </authorList>
    </citation>
    <scope>NUCLEOTIDE SEQUENCE</scope>
    <source>
        <strain evidence="12">JEL0476</strain>
    </source>
</reference>
<feature type="domain" description="PPIase cyclophilin-type" evidence="11">
    <location>
        <begin position="226"/>
        <end position="284"/>
    </location>
</feature>
<evidence type="ECO:0000256" key="2">
    <source>
        <dbReference type="ARBA" id="ARBA00004141"/>
    </source>
</evidence>
<proteinExistence type="inferred from homology"/>
<feature type="transmembrane region" description="Helical" evidence="10">
    <location>
        <begin position="59"/>
        <end position="79"/>
    </location>
</feature>
<comment type="pathway">
    <text evidence="3">Glycolipid biosynthesis; glycosylphosphatidylinositol-anchor biosynthesis.</text>
</comment>
<keyword evidence="9" id="KW-0413">Isomerase</keyword>
<evidence type="ECO:0000259" key="11">
    <source>
        <dbReference type="PROSITE" id="PS50072"/>
    </source>
</evidence>
<dbReference type="SUPFAM" id="SSF50891">
    <property type="entry name" value="Cyclophilin-like"/>
    <property type="match status" value="1"/>
</dbReference>
<dbReference type="InterPro" id="IPR020892">
    <property type="entry name" value="Cyclophilin-type_PPIase_CS"/>
</dbReference>
<comment type="catalytic activity">
    <reaction evidence="1 9">
        <text>[protein]-peptidylproline (omega=180) = [protein]-peptidylproline (omega=0)</text>
        <dbReference type="Rhea" id="RHEA:16237"/>
        <dbReference type="Rhea" id="RHEA-COMP:10747"/>
        <dbReference type="Rhea" id="RHEA-COMP:10748"/>
        <dbReference type="ChEBI" id="CHEBI:83833"/>
        <dbReference type="ChEBI" id="CHEBI:83834"/>
        <dbReference type="EC" id="5.2.1.8"/>
    </reaction>
</comment>
<comment type="caution">
    <text evidence="12">The sequence shown here is derived from an EMBL/GenBank/DDBJ whole genome shotgun (WGS) entry which is preliminary data.</text>
</comment>
<dbReference type="Pfam" id="PF06423">
    <property type="entry name" value="GWT1"/>
    <property type="match status" value="1"/>
</dbReference>
<comment type="subcellular location">
    <subcellularLocation>
        <location evidence="2">Membrane</location>
        <topology evidence="2">Multi-pass membrane protein</topology>
    </subcellularLocation>
</comment>
<dbReference type="PROSITE" id="PS00170">
    <property type="entry name" value="CSA_PPIASE_1"/>
    <property type="match status" value="1"/>
</dbReference>
<dbReference type="EC" id="5.2.1.8" evidence="9"/>
<keyword evidence="5" id="KW-0337">GPI-anchor biosynthesis</keyword>
<dbReference type="EMBL" id="JADGJW010000039">
    <property type="protein sequence ID" value="KAJ3226298.1"/>
    <property type="molecule type" value="Genomic_DNA"/>
</dbReference>
<dbReference type="Gene3D" id="2.40.100.10">
    <property type="entry name" value="Cyclophilin-like"/>
    <property type="match status" value="1"/>
</dbReference>
<evidence type="ECO:0000256" key="5">
    <source>
        <dbReference type="ARBA" id="ARBA00022502"/>
    </source>
</evidence>
<dbReference type="PROSITE" id="PS50072">
    <property type="entry name" value="CSA_PPIASE_2"/>
    <property type="match status" value="1"/>
</dbReference>
<feature type="transmembrane region" description="Helical" evidence="10">
    <location>
        <begin position="94"/>
        <end position="116"/>
    </location>
</feature>
<dbReference type="InterPro" id="IPR029000">
    <property type="entry name" value="Cyclophilin-like_dom_sf"/>
</dbReference>
<dbReference type="GO" id="GO:0003755">
    <property type="term" value="F:peptidyl-prolyl cis-trans isomerase activity"/>
    <property type="evidence" value="ECO:0007669"/>
    <property type="project" value="UniProtKB-UniRule"/>
</dbReference>
<dbReference type="GO" id="GO:0032216">
    <property type="term" value="F:glucosaminyl-phosphatidylinositol O-acyltransferase activity"/>
    <property type="evidence" value="ECO:0007669"/>
    <property type="project" value="TreeGrafter"/>
</dbReference>
<dbReference type="Proteomes" id="UP001211065">
    <property type="component" value="Unassembled WGS sequence"/>
</dbReference>
<dbReference type="GO" id="GO:0016020">
    <property type="term" value="C:membrane"/>
    <property type="evidence" value="ECO:0007669"/>
    <property type="project" value="UniProtKB-SubCell"/>
</dbReference>
<evidence type="ECO:0000256" key="6">
    <source>
        <dbReference type="ARBA" id="ARBA00022692"/>
    </source>
</evidence>
<accession>A0AAD5U9H5</accession>
<dbReference type="PANTHER" id="PTHR20661:SF0">
    <property type="entry name" value="PHOSPHATIDYLINOSITOL-GLYCAN BIOSYNTHESIS CLASS W PROTEIN"/>
    <property type="match status" value="1"/>
</dbReference>
<gene>
    <name evidence="12" type="primary">GWT1</name>
    <name evidence="12" type="ORF">HK099_005129</name>
</gene>
<name>A0AAD5U9H5_9FUNG</name>
<evidence type="ECO:0000256" key="9">
    <source>
        <dbReference type="RuleBase" id="RU363019"/>
    </source>
</evidence>
<dbReference type="GO" id="GO:0072659">
    <property type="term" value="P:protein localization to plasma membrane"/>
    <property type="evidence" value="ECO:0007669"/>
    <property type="project" value="TreeGrafter"/>
</dbReference>
<dbReference type="PRINTS" id="PR00153">
    <property type="entry name" value="CSAPPISMRASE"/>
</dbReference>
<dbReference type="GO" id="GO:0006506">
    <property type="term" value="P:GPI anchor biosynthetic process"/>
    <property type="evidence" value="ECO:0007669"/>
    <property type="project" value="UniProtKB-KW"/>
</dbReference>
<evidence type="ECO:0000256" key="7">
    <source>
        <dbReference type="ARBA" id="ARBA00022989"/>
    </source>
</evidence>
<keyword evidence="8 10" id="KW-0472">Membrane</keyword>
<evidence type="ECO:0000256" key="10">
    <source>
        <dbReference type="SAM" id="Phobius"/>
    </source>
</evidence>
<evidence type="ECO:0000256" key="8">
    <source>
        <dbReference type="ARBA" id="ARBA00023136"/>
    </source>
</evidence>
<dbReference type="GO" id="GO:0006457">
    <property type="term" value="P:protein folding"/>
    <property type="evidence" value="ECO:0007669"/>
    <property type="project" value="InterPro"/>
</dbReference>
<keyword evidence="6 10" id="KW-0812">Transmembrane</keyword>
<evidence type="ECO:0000313" key="12">
    <source>
        <dbReference type="EMBL" id="KAJ3226298.1"/>
    </source>
</evidence>